<dbReference type="EMBL" id="BPLQ01014730">
    <property type="protein sequence ID" value="GIY82691.1"/>
    <property type="molecule type" value="Genomic_DNA"/>
</dbReference>
<accession>A0AAV4WJH6</accession>
<protein>
    <submittedName>
        <fullName evidence="1">Uncharacterized protein</fullName>
    </submittedName>
</protein>
<evidence type="ECO:0000313" key="1">
    <source>
        <dbReference type="EMBL" id="GIY82691.1"/>
    </source>
</evidence>
<gene>
    <name evidence="1" type="ORF">CDAR_486041</name>
</gene>
<organism evidence="1 2">
    <name type="scientific">Caerostris darwini</name>
    <dbReference type="NCBI Taxonomy" id="1538125"/>
    <lineage>
        <taxon>Eukaryota</taxon>
        <taxon>Metazoa</taxon>
        <taxon>Ecdysozoa</taxon>
        <taxon>Arthropoda</taxon>
        <taxon>Chelicerata</taxon>
        <taxon>Arachnida</taxon>
        <taxon>Araneae</taxon>
        <taxon>Araneomorphae</taxon>
        <taxon>Entelegynae</taxon>
        <taxon>Araneoidea</taxon>
        <taxon>Araneidae</taxon>
        <taxon>Caerostris</taxon>
    </lineage>
</organism>
<name>A0AAV4WJH6_9ARAC</name>
<evidence type="ECO:0000313" key="2">
    <source>
        <dbReference type="Proteomes" id="UP001054837"/>
    </source>
</evidence>
<dbReference type="AlphaFoldDB" id="A0AAV4WJH6"/>
<sequence length="96" mass="11536">MPADRNCPKWVTLFCRPRHRKRAAAPFHDQQNREQVFETRILSIHILWREYLRRVLRRSVPLGVSIHLIHRSEVETMIMINVHVQCSQLIVQEKSK</sequence>
<comment type="caution">
    <text evidence="1">The sequence shown here is derived from an EMBL/GenBank/DDBJ whole genome shotgun (WGS) entry which is preliminary data.</text>
</comment>
<proteinExistence type="predicted"/>
<reference evidence="1 2" key="1">
    <citation type="submission" date="2021-06" db="EMBL/GenBank/DDBJ databases">
        <title>Caerostris darwini draft genome.</title>
        <authorList>
            <person name="Kono N."/>
            <person name="Arakawa K."/>
        </authorList>
    </citation>
    <scope>NUCLEOTIDE SEQUENCE [LARGE SCALE GENOMIC DNA]</scope>
</reference>
<keyword evidence="2" id="KW-1185">Reference proteome</keyword>
<dbReference type="Proteomes" id="UP001054837">
    <property type="component" value="Unassembled WGS sequence"/>
</dbReference>